<feature type="compositionally biased region" description="Acidic residues" evidence="1">
    <location>
        <begin position="71"/>
        <end position="84"/>
    </location>
</feature>
<reference evidence="2 3" key="1">
    <citation type="submission" date="2024-04" db="EMBL/GenBank/DDBJ databases">
        <authorList>
            <person name="Fracassetti M."/>
        </authorList>
    </citation>
    <scope>NUCLEOTIDE SEQUENCE [LARGE SCALE GENOMIC DNA]</scope>
</reference>
<evidence type="ECO:0000313" key="3">
    <source>
        <dbReference type="Proteomes" id="UP001497516"/>
    </source>
</evidence>
<evidence type="ECO:0000313" key="2">
    <source>
        <dbReference type="EMBL" id="CAL1385496.1"/>
    </source>
</evidence>
<feature type="region of interest" description="Disordered" evidence="1">
    <location>
        <begin position="69"/>
        <end position="101"/>
    </location>
</feature>
<organism evidence="2 3">
    <name type="scientific">Linum trigynum</name>
    <dbReference type="NCBI Taxonomy" id="586398"/>
    <lineage>
        <taxon>Eukaryota</taxon>
        <taxon>Viridiplantae</taxon>
        <taxon>Streptophyta</taxon>
        <taxon>Embryophyta</taxon>
        <taxon>Tracheophyta</taxon>
        <taxon>Spermatophyta</taxon>
        <taxon>Magnoliopsida</taxon>
        <taxon>eudicotyledons</taxon>
        <taxon>Gunneridae</taxon>
        <taxon>Pentapetalae</taxon>
        <taxon>rosids</taxon>
        <taxon>fabids</taxon>
        <taxon>Malpighiales</taxon>
        <taxon>Linaceae</taxon>
        <taxon>Linum</taxon>
    </lineage>
</organism>
<protein>
    <submittedName>
        <fullName evidence="2">Uncharacterized protein</fullName>
    </submittedName>
</protein>
<sequence>MSISTLWPASIPSSLMGIDRWNRDHPLFLNRRSKHEIEEAKRRIKIWVSGFVEGRLELLLQCRLERRLEGNNEDGDDGESDGDIASDFSEQMREPRGVVHEETMRVDCRGIDGIWISLRLGTTERTSEEGDSEKVY</sequence>
<name>A0AAV2EHP4_9ROSI</name>
<gene>
    <name evidence="2" type="ORF">LTRI10_LOCUS26627</name>
</gene>
<proteinExistence type="predicted"/>
<dbReference type="AlphaFoldDB" id="A0AAV2EHP4"/>
<dbReference type="Proteomes" id="UP001497516">
    <property type="component" value="Chromosome 4"/>
</dbReference>
<feature type="compositionally biased region" description="Basic and acidic residues" evidence="1">
    <location>
        <begin position="90"/>
        <end position="101"/>
    </location>
</feature>
<dbReference type="EMBL" id="OZ034817">
    <property type="protein sequence ID" value="CAL1385496.1"/>
    <property type="molecule type" value="Genomic_DNA"/>
</dbReference>
<keyword evidence="3" id="KW-1185">Reference proteome</keyword>
<accession>A0AAV2EHP4</accession>
<evidence type="ECO:0000256" key="1">
    <source>
        <dbReference type="SAM" id="MobiDB-lite"/>
    </source>
</evidence>